<gene>
    <name evidence="1" type="ORF">ADUPG1_013807</name>
</gene>
<feature type="non-terminal residue" evidence="1">
    <location>
        <position position="212"/>
    </location>
</feature>
<keyword evidence="2" id="KW-1185">Reference proteome</keyword>
<sequence>MGEKKQENKILLLGSKNSGKSTQGLEWAYQRPVNHKMLKTRLMAELTIPESLKFSRGHTHRIVDSLPENLDRNRLVIPHAAAIIYFVNICELEREMDEYVDMLWTKLIKGTPMISTPIVLALTHLKDLPIDDDARFKTYIENAEKFIRCVVLTRTNTNVVHILPTLEYADRQACGGMYKSVPICEVFPYAIQCSTYPTLPYLSHPLSFSPSK</sequence>
<evidence type="ECO:0000313" key="2">
    <source>
        <dbReference type="Proteomes" id="UP001057375"/>
    </source>
</evidence>
<proteinExistence type="predicted"/>
<comment type="caution">
    <text evidence="1">The sequence shown here is derived from an EMBL/GenBank/DDBJ whole genome shotgun (WGS) entry which is preliminary data.</text>
</comment>
<dbReference type="Proteomes" id="UP001057375">
    <property type="component" value="Unassembled WGS sequence"/>
</dbReference>
<accession>A0ABQ5K7T1</accession>
<protein>
    <submittedName>
        <fullName evidence="1">Uncharacterized protein</fullName>
    </submittedName>
</protein>
<evidence type="ECO:0000313" key="1">
    <source>
        <dbReference type="EMBL" id="GKT27390.1"/>
    </source>
</evidence>
<name>A0ABQ5K7T1_9EUKA</name>
<organism evidence="1 2">
    <name type="scientific">Aduncisulcus paluster</name>
    <dbReference type="NCBI Taxonomy" id="2918883"/>
    <lineage>
        <taxon>Eukaryota</taxon>
        <taxon>Metamonada</taxon>
        <taxon>Carpediemonas-like organisms</taxon>
        <taxon>Aduncisulcus</taxon>
    </lineage>
</organism>
<dbReference type="EMBL" id="BQXS01012741">
    <property type="protein sequence ID" value="GKT27390.1"/>
    <property type="molecule type" value="Genomic_DNA"/>
</dbReference>
<reference evidence="1" key="1">
    <citation type="submission" date="2022-03" db="EMBL/GenBank/DDBJ databases">
        <title>Draft genome sequence of Aduncisulcus paluster, a free-living microaerophilic Fornicata.</title>
        <authorList>
            <person name="Yuyama I."/>
            <person name="Kume K."/>
            <person name="Tamura T."/>
            <person name="Inagaki Y."/>
            <person name="Hashimoto T."/>
        </authorList>
    </citation>
    <scope>NUCLEOTIDE SEQUENCE</scope>
    <source>
        <strain evidence="1">NY0171</strain>
    </source>
</reference>